<dbReference type="InterPro" id="IPR009009">
    <property type="entry name" value="RlpA-like_DPBB"/>
</dbReference>
<dbReference type="Gene3D" id="2.40.40.10">
    <property type="entry name" value="RlpA-like domain"/>
    <property type="match status" value="1"/>
</dbReference>
<dbReference type="InterPro" id="IPR007112">
    <property type="entry name" value="Expansin/allergen_DPBB_dom"/>
</dbReference>
<evidence type="ECO:0000313" key="3">
    <source>
        <dbReference type="Proteomes" id="UP001177003"/>
    </source>
</evidence>
<dbReference type="EMBL" id="OX465077">
    <property type="protein sequence ID" value="CAI9267747.1"/>
    <property type="molecule type" value="Genomic_DNA"/>
</dbReference>
<feature type="domain" description="Expansin-like EG45" evidence="1">
    <location>
        <begin position="87"/>
        <end position="192"/>
    </location>
</feature>
<protein>
    <recommendedName>
        <fullName evidence="1">Expansin-like EG45 domain-containing protein</fullName>
    </recommendedName>
</protein>
<evidence type="ECO:0000313" key="2">
    <source>
        <dbReference type="EMBL" id="CAI9267747.1"/>
    </source>
</evidence>
<gene>
    <name evidence="2" type="ORF">LSALG_LOCUS8211</name>
</gene>
<proteinExistence type="predicted"/>
<sequence length="192" mass="21343">MVITTNSEIWSYNFGNNASKAQLDTLKYGINSKDLRFLLLTRRYVLNLNLKKLTYMAKSCRGEFLKSVLKYDQVSFSNNKCCLGEIGTASSYGPPYTPTRCNGNQADQFPLGNLFVSVSEGLWDNGAACGRRYRLKCLSGNNKPCKGGTIDVKVVDFCSKRPCPSTIVLSNDAFSAISKTQRGKINVEYIEI</sequence>
<reference evidence="2" key="1">
    <citation type="submission" date="2023-04" db="EMBL/GenBank/DDBJ databases">
        <authorList>
            <person name="Vijverberg K."/>
            <person name="Xiong W."/>
            <person name="Schranz E."/>
        </authorList>
    </citation>
    <scope>NUCLEOTIDE SEQUENCE</scope>
</reference>
<dbReference type="InterPro" id="IPR036908">
    <property type="entry name" value="RlpA-like_sf"/>
</dbReference>
<dbReference type="SMART" id="SM00837">
    <property type="entry name" value="DPBB_1"/>
    <property type="match status" value="1"/>
</dbReference>
<keyword evidence="3" id="KW-1185">Reference proteome</keyword>
<organism evidence="2 3">
    <name type="scientific">Lactuca saligna</name>
    <name type="common">Willowleaf lettuce</name>
    <dbReference type="NCBI Taxonomy" id="75948"/>
    <lineage>
        <taxon>Eukaryota</taxon>
        <taxon>Viridiplantae</taxon>
        <taxon>Streptophyta</taxon>
        <taxon>Embryophyta</taxon>
        <taxon>Tracheophyta</taxon>
        <taxon>Spermatophyta</taxon>
        <taxon>Magnoliopsida</taxon>
        <taxon>eudicotyledons</taxon>
        <taxon>Gunneridae</taxon>
        <taxon>Pentapetalae</taxon>
        <taxon>asterids</taxon>
        <taxon>campanulids</taxon>
        <taxon>Asterales</taxon>
        <taxon>Asteraceae</taxon>
        <taxon>Cichorioideae</taxon>
        <taxon>Cichorieae</taxon>
        <taxon>Lactucinae</taxon>
        <taxon>Lactuca</taxon>
    </lineage>
</organism>
<accession>A0AA35VTW1</accession>
<evidence type="ECO:0000259" key="1">
    <source>
        <dbReference type="PROSITE" id="PS50842"/>
    </source>
</evidence>
<dbReference type="Pfam" id="PF03330">
    <property type="entry name" value="DPBB_1"/>
    <property type="match status" value="1"/>
</dbReference>
<dbReference type="PANTHER" id="PTHR47480:SF6">
    <property type="entry name" value="EXPANSIN-LIKE EG45 DOMAIN-CONTAINING PROTEIN"/>
    <property type="match status" value="1"/>
</dbReference>
<dbReference type="AlphaFoldDB" id="A0AA35VTW1"/>
<dbReference type="PANTHER" id="PTHR47480">
    <property type="entry name" value="EG45-LIKE DOMAIN CONTAINING PROTEIN"/>
    <property type="match status" value="1"/>
</dbReference>
<name>A0AA35VTW1_LACSI</name>
<dbReference type="CDD" id="cd22269">
    <property type="entry name" value="DPBB_EG45-like"/>
    <property type="match status" value="1"/>
</dbReference>
<dbReference type="PROSITE" id="PS50842">
    <property type="entry name" value="EXPANSIN_EG45"/>
    <property type="match status" value="1"/>
</dbReference>
<dbReference type="SUPFAM" id="SSF50685">
    <property type="entry name" value="Barwin-like endoglucanases"/>
    <property type="match status" value="1"/>
</dbReference>
<dbReference type="Proteomes" id="UP001177003">
    <property type="component" value="Chromosome 1"/>
</dbReference>